<dbReference type="PANTHER" id="PTHR38731">
    <property type="entry name" value="LIPL45-RELATED LIPOPROTEIN-RELATED"/>
    <property type="match status" value="1"/>
</dbReference>
<evidence type="ECO:0000259" key="1">
    <source>
        <dbReference type="Pfam" id="PF04773"/>
    </source>
</evidence>
<organism evidence="2 3">
    <name type="scientific">Sulfurirhabdus autotrophica</name>
    <dbReference type="NCBI Taxonomy" id="1706046"/>
    <lineage>
        <taxon>Bacteria</taxon>
        <taxon>Pseudomonadati</taxon>
        <taxon>Pseudomonadota</taxon>
        <taxon>Betaproteobacteria</taxon>
        <taxon>Nitrosomonadales</taxon>
        <taxon>Sulfuricellaceae</taxon>
        <taxon>Sulfurirhabdus</taxon>
    </lineage>
</organism>
<dbReference type="Proteomes" id="UP000295367">
    <property type="component" value="Unassembled WGS sequence"/>
</dbReference>
<protein>
    <submittedName>
        <fullName evidence="2">FecR family protein</fullName>
    </submittedName>
</protein>
<dbReference type="AlphaFoldDB" id="A0A4V2W353"/>
<sequence length="442" mass="47447">MIFSGCSMVSAAKKWNRQYLFLFTLLAISFFPTIARSADGVAVGFAKKAVGTLVVVRADGIEERLSGKGRMPLFEGDVVRTDDNSVALLELNSDIQVGLNRSTSFKIVSRWEKANGITRILRLKEGMLWVKTSGGVKQLEVETPVAIAVVKGTEFIIEALKDGTSNLKVIEGLVEFGTAFGTCPIRTSTVSHAEQGKKCTKPVVADVTPAANWTAALLDTKASKNGGGTIAMAAPAPPAPALPIFWPPPDASTHQKIPRALLVPDNTHAQTWANVAARMEKALAKNGYSSPGYYSVPEGFALISQLERINPDATPTPPNERWKIKVDPASIVPFNLGAYLKALLGKDAGYFRVIAFVFTPVSIVTSGAEANIEEAKLWVGQGGTKLPRILSKQLYGEDMVATALIYEFEIPSHGEAARLNKPSEHNGQQHLKAAKILQALGG</sequence>
<reference evidence="2 3" key="1">
    <citation type="submission" date="2019-03" db="EMBL/GenBank/DDBJ databases">
        <title>Genomic Encyclopedia of Type Strains, Phase IV (KMG-IV): sequencing the most valuable type-strain genomes for metagenomic binning, comparative biology and taxonomic classification.</title>
        <authorList>
            <person name="Goeker M."/>
        </authorList>
    </citation>
    <scope>NUCLEOTIDE SEQUENCE [LARGE SCALE GENOMIC DNA]</scope>
    <source>
        <strain evidence="2 3">DSM 100309</strain>
    </source>
</reference>
<dbReference type="InterPro" id="IPR006860">
    <property type="entry name" value="FecR"/>
</dbReference>
<dbReference type="RefSeq" id="WP_124947468.1">
    <property type="nucleotide sequence ID" value="NZ_BHVT01000073.1"/>
</dbReference>
<name>A0A4V2W353_9PROT</name>
<dbReference type="EMBL" id="SMCO01000001">
    <property type="protein sequence ID" value="TCV90619.1"/>
    <property type="molecule type" value="Genomic_DNA"/>
</dbReference>
<keyword evidence="3" id="KW-1185">Reference proteome</keyword>
<gene>
    <name evidence="2" type="ORF">EDC63_101593</name>
</gene>
<dbReference type="OrthoDB" id="8680185at2"/>
<dbReference type="Pfam" id="PF04773">
    <property type="entry name" value="FecR"/>
    <property type="match status" value="1"/>
</dbReference>
<feature type="domain" description="FecR protein" evidence="1">
    <location>
        <begin position="77"/>
        <end position="175"/>
    </location>
</feature>
<proteinExistence type="predicted"/>
<accession>A0A4V2W353</accession>
<evidence type="ECO:0000313" key="3">
    <source>
        <dbReference type="Proteomes" id="UP000295367"/>
    </source>
</evidence>
<dbReference type="PANTHER" id="PTHR38731:SF3">
    <property type="entry name" value="BLL6125 PROTEIN"/>
    <property type="match status" value="1"/>
</dbReference>
<comment type="caution">
    <text evidence="2">The sequence shown here is derived from an EMBL/GenBank/DDBJ whole genome shotgun (WGS) entry which is preliminary data.</text>
</comment>
<dbReference type="Gene3D" id="2.60.120.1440">
    <property type="match status" value="1"/>
</dbReference>
<evidence type="ECO:0000313" key="2">
    <source>
        <dbReference type="EMBL" id="TCV90619.1"/>
    </source>
</evidence>